<proteinExistence type="predicted"/>
<dbReference type="RefSeq" id="WP_276646194.1">
    <property type="nucleotide sequence ID" value="NZ_JAAYSM010000049.1"/>
</dbReference>
<evidence type="ECO:0000313" key="1">
    <source>
        <dbReference type="EMBL" id="NLJ17547.1"/>
    </source>
</evidence>
<name>A0A7X8GZG5_9LACT</name>
<evidence type="ECO:0000313" key="2">
    <source>
        <dbReference type="Proteomes" id="UP000541058"/>
    </source>
</evidence>
<protein>
    <recommendedName>
        <fullName evidence="3">DUF2946 domain-containing protein</fullName>
    </recommendedName>
</protein>
<evidence type="ECO:0008006" key="3">
    <source>
        <dbReference type="Google" id="ProtNLM"/>
    </source>
</evidence>
<sequence>MKKKRHINFLGIALLLVYAFTMLPSMVMHDHHHEEVVAFSEADSCEKSIYYGIHDEHKEHISKTLEDCWFCDHHTMPLQILVENEFELLNFEISTEYSTYYKSFHSIELTGSSNKDPPFFI</sequence>
<accession>A0A7X8GZG5</accession>
<dbReference type="AlphaFoldDB" id="A0A7X8GZG5"/>
<dbReference type="EMBL" id="JAAYSM010000049">
    <property type="protein sequence ID" value="NLJ17547.1"/>
    <property type="molecule type" value="Genomic_DNA"/>
</dbReference>
<dbReference type="Proteomes" id="UP000541058">
    <property type="component" value="Unassembled WGS sequence"/>
</dbReference>
<organism evidence="1 2">
    <name type="scientific">Globicatella sulfidifaciens</name>
    <dbReference type="NCBI Taxonomy" id="136093"/>
    <lineage>
        <taxon>Bacteria</taxon>
        <taxon>Bacillati</taxon>
        <taxon>Bacillota</taxon>
        <taxon>Bacilli</taxon>
        <taxon>Lactobacillales</taxon>
        <taxon>Aerococcaceae</taxon>
        <taxon>Globicatella</taxon>
    </lineage>
</organism>
<reference evidence="1 2" key="1">
    <citation type="journal article" date="2020" name="Biotechnol. Biofuels">
        <title>New insights from the biogas microbiome by comprehensive genome-resolved metagenomics of nearly 1600 species originating from multiple anaerobic digesters.</title>
        <authorList>
            <person name="Campanaro S."/>
            <person name="Treu L."/>
            <person name="Rodriguez-R L.M."/>
            <person name="Kovalovszki A."/>
            <person name="Ziels R.M."/>
            <person name="Maus I."/>
            <person name="Zhu X."/>
            <person name="Kougias P.G."/>
            <person name="Basile A."/>
            <person name="Luo G."/>
            <person name="Schluter A."/>
            <person name="Konstantinidis K.T."/>
            <person name="Angelidaki I."/>
        </authorList>
    </citation>
    <scope>NUCLEOTIDE SEQUENCE [LARGE SCALE GENOMIC DNA]</scope>
    <source>
        <strain evidence="1">AS23ysBPME_34</strain>
    </source>
</reference>
<gene>
    <name evidence="1" type="ORF">GX355_01670</name>
</gene>
<comment type="caution">
    <text evidence="1">The sequence shown here is derived from an EMBL/GenBank/DDBJ whole genome shotgun (WGS) entry which is preliminary data.</text>
</comment>